<dbReference type="InterPro" id="IPR004465">
    <property type="entry name" value="RNR_NrdI"/>
</dbReference>
<reference evidence="2" key="1">
    <citation type="journal article" date="2019" name="Int. J. Syst. Evol. Microbiol.">
        <title>The Global Catalogue of Microorganisms (GCM) 10K type strain sequencing project: providing services to taxonomists for standard genome sequencing and annotation.</title>
        <authorList>
            <consortium name="The Broad Institute Genomics Platform"/>
            <consortium name="The Broad Institute Genome Sequencing Center for Infectious Disease"/>
            <person name="Wu L."/>
            <person name="Ma J."/>
        </authorList>
    </citation>
    <scope>NUCLEOTIDE SEQUENCE [LARGE SCALE GENOMIC DNA]</scope>
    <source>
        <strain evidence="2">CGMCC 1.19032</strain>
    </source>
</reference>
<dbReference type="PANTHER" id="PTHR37297">
    <property type="entry name" value="PROTEIN NRDI"/>
    <property type="match status" value="1"/>
</dbReference>
<dbReference type="PANTHER" id="PTHR37297:SF1">
    <property type="entry name" value="PROTEIN NRDI"/>
    <property type="match status" value="1"/>
</dbReference>
<organism evidence="1 2">
    <name type="scientific">Enterococcus lemanii</name>
    <dbReference type="NCBI Taxonomy" id="1159752"/>
    <lineage>
        <taxon>Bacteria</taxon>
        <taxon>Bacillati</taxon>
        <taxon>Bacillota</taxon>
        <taxon>Bacilli</taxon>
        <taxon>Lactobacillales</taxon>
        <taxon>Enterococcaceae</taxon>
        <taxon>Enterococcus</taxon>
    </lineage>
</organism>
<dbReference type="SUPFAM" id="SSF52218">
    <property type="entry name" value="Flavoproteins"/>
    <property type="match status" value="1"/>
</dbReference>
<dbReference type="Proteomes" id="UP001595969">
    <property type="component" value="Unassembled WGS sequence"/>
</dbReference>
<dbReference type="RefSeq" id="WP_204653899.1">
    <property type="nucleotide sequence ID" value="NZ_JAFBFD010000015.1"/>
</dbReference>
<dbReference type="NCBIfam" id="NF002714">
    <property type="entry name" value="PRK02551.1"/>
    <property type="match status" value="1"/>
</dbReference>
<sequence length="156" mass="17853">MNLLYISISGNTRSFAKRIQQHSEIMHQENPDFPIIQLKEIHDNSPFEKEESPYFVSLPTYLEGGNGVDSGDQEILTQSMREYIEYAENAALCLGVIGSGNKNFGHQYCLTAKQYAAQFDVPVVADFELRGNQKEIEKIYQKLATIWFNHETTNKK</sequence>
<evidence type="ECO:0000313" key="1">
    <source>
        <dbReference type="EMBL" id="MFC4719632.1"/>
    </source>
</evidence>
<protein>
    <submittedName>
        <fullName evidence="1">Class Ib ribonucleoside-diphosphate reductase assembly flavoprotein NrdI</fullName>
    </submittedName>
</protein>
<comment type="caution">
    <text evidence="1">The sequence shown here is derived from an EMBL/GenBank/DDBJ whole genome shotgun (WGS) entry which is preliminary data.</text>
</comment>
<dbReference type="Gene3D" id="3.40.50.360">
    <property type="match status" value="1"/>
</dbReference>
<accession>A0ABV9MUG6</accession>
<proteinExistence type="predicted"/>
<dbReference type="EMBL" id="JBHSGS010000043">
    <property type="protein sequence ID" value="MFC4719632.1"/>
    <property type="molecule type" value="Genomic_DNA"/>
</dbReference>
<dbReference type="PIRSF" id="PIRSF005087">
    <property type="entry name" value="NrdI"/>
    <property type="match status" value="1"/>
</dbReference>
<keyword evidence="2" id="KW-1185">Reference proteome</keyword>
<evidence type="ECO:0000313" key="2">
    <source>
        <dbReference type="Proteomes" id="UP001595969"/>
    </source>
</evidence>
<dbReference type="Pfam" id="PF07972">
    <property type="entry name" value="Flavodoxin_NdrI"/>
    <property type="match status" value="1"/>
</dbReference>
<name>A0ABV9MUG6_9ENTE</name>
<gene>
    <name evidence="1" type="primary">nrdI</name>
    <name evidence="1" type="ORF">ACFO5I_07770</name>
</gene>
<dbReference type="InterPro" id="IPR029039">
    <property type="entry name" value="Flavoprotein-like_sf"/>
</dbReference>